<accession>A0ABY7X463</accession>
<dbReference type="PANTHER" id="PTHR34108:SF1">
    <property type="entry name" value="SEPTUM SITE-DETERMINING PROTEIN MINC"/>
    <property type="match status" value="1"/>
</dbReference>
<dbReference type="EMBL" id="CP118099">
    <property type="protein sequence ID" value="WDH76770.1"/>
    <property type="molecule type" value="Genomic_DNA"/>
</dbReference>
<dbReference type="InterPro" id="IPR016098">
    <property type="entry name" value="CAP/MinC_C"/>
</dbReference>
<evidence type="ECO:0000256" key="1">
    <source>
        <dbReference type="ARBA" id="ARBA00006291"/>
    </source>
</evidence>
<evidence type="ECO:0000313" key="9">
    <source>
        <dbReference type="EMBL" id="WDH76770.1"/>
    </source>
</evidence>
<evidence type="ECO:0000313" key="10">
    <source>
        <dbReference type="Proteomes" id="UP001213680"/>
    </source>
</evidence>
<keyword evidence="4 6" id="KW-0131">Cell cycle</keyword>
<evidence type="ECO:0000256" key="4">
    <source>
        <dbReference type="ARBA" id="ARBA00023306"/>
    </source>
</evidence>
<name>A0ABY7X463_9BACL</name>
<keyword evidence="3 6" id="KW-0717">Septation</keyword>
<comment type="similarity">
    <text evidence="1 6">Belongs to the MinC family.</text>
</comment>
<feature type="domain" description="Septum site-determining protein MinC N-terminal" evidence="8">
    <location>
        <begin position="8"/>
        <end position="81"/>
    </location>
</feature>
<dbReference type="InterPro" id="IPR055219">
    <property type="entry name" value="MinC_N_1"/>
</dbReference>
<evidence type="ECO:0000256" key="2">
    <source>
        <dbReference type="ARBA" id="ARBA00022618"/>
    </source>
</evidence>
<evidence type="ECO:0000259" key="8">
    <source>
        <dbReference type="Pfam" id="PF22642"/>
    </source>
</evidence>
<feature type="domain" description="Septum formation inhibitor MinC C-terminal" evidence="7">
    <location>
        <begin position="105"/>
        <end position="184"/>
    </location>
</feature>
<evidence type="ECO:0000256" key="6">
    <source>
        <dbReference type="HAMAP-Rule" id="MF_00267"/>
    </source>
</evidence>
<dbReference type="Pfam" id="PF22642">
    <property type="entry name" value="MinC_N_1"/>
    <property type="match status" value="1"/>
</dbReference>
<gene>
    <name evidence="6" type="primary">minC</name>
    <name evidence="9" type="ORF">PTI97_04450</name>
</gene>
<dbReference type="HAMAP" id="MF_00267">
    <property type="entry name" value="MinC"/>
    <property type="match status" value="1"/>
</dbReference>
<dbReference type="Gene3D" id="2.160.20.70">
    <property type="match status" value="1"/>
</dbReference>
<protein>
    <recommendedName>
        <fullName evidence="6">Probable septum site-determining protein MinC</fullName>
    </recommendedName>
</protein>
<keyword evidence="10" id="KW-1185">Reference proteome</keyword>
<sequence length="223" mass="24767">MMERKRHITIKGHRNGIAIHFNPKSGIDEVLTDLEATLQEMEPPSGKIALKLHAGTRYLDEELSRQIREVVARHGVFYIEDLSSDVMLTEEAKATYGRKTFHYHSGTIRSGQVLTFDGSVLVIGDINPGSEVRATGSIYCLGTIRGNVRAGVEGWEEAVITASLLHPKFLAIGEHVLTSDDEEELPEIEMGCAYQTSDGIEMTRLRHVMTGLKDAYAMELQRG</sequence>
<reference evidence="9 10" key="1">
    <citation type="submission" date="2023-02" db="EMBL/GenBank/DDBJ databases">
        <title>A bacterium isolated from plastisphere.</title>
        <authorList>
            <person name="Sun Y."/>
        </authorList>
    </citation>
    <scope>NUCLEOTIDE SEQUENCE [LARGE SCALE GENOMIC DNA]</scope>
    <source>
        <strain evidence="10">a-1</strain>
    </source>
</reference>
<evidence type="ECO:0000259" key="7">
    <source>
        <dbReference type="Pfam" id="PF03775"/>
    </source>
</evidence>
<dbReference type="Pfam" id="PF03775">
    <property type="entry name" value="MinC_C"/>
    <property type="match status" value="1"/>
</dbReference>
<dbReference type="InterPro" id="IPR036145">
    <property type="entry name" value="MinC_C_sf"/>
</dbReference>
<comment type="subunit">
    <text evidence="5 6">Interacts with MinD and FtsZ.</text>
</comment>
<evidence type="ECO:0000256" key="5">
    <source>
        <dbReference type="ARBA" id="ARBA00046874"/>
    </source>
</evidence>
<dbReference type="InterPro" id="IPR005526">
    <property type="entry name" value="Septum_form_inhib_MinC_C"/>
</dbReference>
<evidence type="ECO:0000256" key="3">
    <source>
        <dbReference type="ARBA" id="ARBA00023210"/>
    </source>
</evidence>
<comment type="function">
    <text evidence="6">Cell division inhibitor that blocks the formation of polar Z ring septums. Rapidly oscillates between the poles of the cell to destabilize FtsZ filaments that have formed before they mature into polar Z rings. Prevents FtsZ polymerization.</text>
</comment>
<proteinExistence type="inferred from homology"/>
<organism evidence="9 10">
    <name type="scientific">Exiguobacterium marinum</name>
    <dbReference type="NCBI Taxonomy" id="273528"/>
    <lineage>
        <taxon>Bacteria</taxon>
        <taxon>Bacillati</taxon>
        <taxon>Bacillota</taxon>
        <taxon>Bacilli</taxon>
        <taxon>Bacillales</taxon>
        <taxon>Bacillales Family XII. Incertae Sedis</taxon>
        <taxon>Exiguobacterium</taxon>
    </lineage>
</organism>
<dbReference type="SUPFAM" id="SSF63848">
    <property type="entry name" value="Cell-division inhibitor MinC, C-terminal domain"/>
    <property type="match status" value="1"/>
</dbReference>
<dbReference type="PANTHER" id="PTHR34108">
    <property type="entry name" value="SEPTUM SITE-DETERMINING PROTEIN MINC"/>
    <property type="match status" value="1"/>
</dbReference>
<dbReference type="Proteomes" id="UP001213680">
    <property type="component" value="Chromosome"/>
</dbReference>
<dbReference type="InterPro" id="IPR013033">
    <property type="entry name" value="MinC"/>
</dbReference>
<dbReference type="RefSeq" id="WP_026826470.1">
    <property type="nucleotide sequence ID" value="NZ_CP118099.1"/>
</dbReference>
<dbReference type="Gene3D" id="3.30.160.540">
    <property type="match status" value="1"/>
</dbReference>
<keyword evidence="2 6" id="KW-0132">Cell division</keyword>